<accession>X0S237</accession>
<reference evidence="3" key="1">
    <citation type="journal article" date="2014" name="Front. Microbiol.">
        <title>High frequency of phylogenetically diverse reductive dehalogenase-homologous genes in deep subseafloor sedimentary metagenomes.</title>
        <authorList>
            <person name="Kawai M."/>
            <person name="Futagami T."/>
            <person name="Toyoda A."/>
            <person name="Takaki Y."/>
            <person name="Nishi S."/>
            <person name="Hori S."/>
            <person name="Arai W."/>
            <person name="Tsubouchi T."/>
            <person name="Morono Y."/>
            <person name="Uchiyama I."/>
            <person name="Ito T."/>
            <person name="Fujiyama A."/>
            <person name="Inagaki F."/>
            <person name="Takami H."/>
        </authorList>
    </citation>
    <scope>NUCLEOTIDE SEQUENCE</scope>
    <source>
        <strain evidence="3">Expedition CK06-06</strain>
    </source>
</reference>
<organism evidence="3">
    <name type="scientific">marine sediment metagenome</name>
    <dbReference type="NCBI Taxonomy" id="412755"/>
    <lineage>
        <taxon>unclassified sequences</taxon>
        <taxon>metagenomes</taxon>
        <taxon>ecological metagenomes</taxon>
    </lineage>
</organism>
<dbReference type="AlphaFoldDB" id="X0S237"/>
<dbReference type="GO" id="GO:0015628">
    <property type="term" value="P:protein secretion by the type II secretion system"/>
    <property type="evidence" value="ECO:0007669"/>
    <property type="project" value="InterPro"/>
</dbReference>
<feature type="transmembrane region" description="Helical" evidence="2">
    <location>
        <begin position="12"/>
        <end position="30"/>
    </location>
</feature>
<keyword evidence="2" id="KW-0472">Membrane</keyword>
<keyword evidence="2" id="KW-0812">Transmembrane</keyword>
<name>X0S237_9ZZZZ</name>
<dbReference type="Gene3D" id="3.30.700.10">
    <property type="entry name" value="Glycoprotein, Type 4 Pilin"/>
    <property type="match status" value="1"/>
</dbReference>
<dbReference type="PROSITE" id="PS00409">
    <property type="entry name" value="PROKAR_NTER_METHYL"/>
    <property type="match status" value="1"/>
</dbReference>
<dbReference type="EMBL" id="BARS01006539">
    <property type="protein sequence ID" value="GAF69982.1"/>
    <property type="molecule type" value="Genomic_DNA"/>
</dbReference>
<evidence type="ECO:0000256" key="2">
    <source>
        <dbReference type="SAM" id="Phobius"/>
    </source>
</evidence>
<keyword evidence="1" id="KW-0488">Methylation</keyword>
<evidence type="ECO:0000256" key="1">
    <source>
        <dbReference type="ARBA" id="ARBA00022481"/>
    </source>
</evidence>
<protein>
    <submittedName>
        <fullName evidence="3">Uncharacterized protein</fullName>
    </submittedName>
</protein>
<evidence type="ECO:0000313" key="3">
    <source>
        <dbReference type="EMBL" id="GAF69982.1"/>
    </source>
</evidence>
<comment type="caution">
    <text evidence="3">The sequence shown here is derived from an EMBL/GenBank/DDBJ whole genome shotgun (WGS) entry which is preliminary data.</text>
</comment>
<dbReference type="InterPro" id="IPR000983">
    <property type="entry name" value="Bac_GSPG_pilin"/>
</dbReference>
<proteinExistence type="predicted"/>
<dbReference type="PRINTS" id="PR00813">
    <property type="entry name" value="BCTERIALGSPG"/>
</dbReference>
<gene>
    <name evidence="3" type="ORF">S01H1_12714</name>
</gene>
<dbReference type="GO" id="GO:0015627">
    <property type="term" value="C:type II protein secretion system complex"/>
    <property type="evidence" value="ECO:0007669"/>
    <property type="project" value="InterPro"/>
</dbReference>
<dbReference type="SUPFAM" id="SSF54523">
    <property type="entry name" value="Pili subunits"/>
    <property type="match status" value="1"/>
</dbReference>
<dbReference type="NCBIfam" id="TIGR02532">
    <property type="entry name" value="IV_pilin_GFxxxE"/>
    <property type="match status" value="1"/>
</dbReference>
<dbReference type="InterPro" id="IPR012902">
    <property type="entry name" value="N_methyl_site"/>
</dbReference>
<dbReference type="InterPro" id="IPR045584">
    <property type="entry name" value="Pilin-like"/>
</dbReference>
<sequence length="151" mass="16557">MRKNAGFTLIELMVVVAILGILGATAMPLYNTWQQRAYGSEAAIMIKRILDAQVIYFLENDDFFPEADGAQIFIFHNDSPSKQEIADVKNALKILIPVGHFLDFTITNMPGLACMATVSSFQGSYALFKGGVTSITGIVDDTGKIDIQQVY</sequence>
<keyword evidence="2" id="KW-1133">Transmembrane helix</keyword>
<dbReference type="Pfam" id="PF07963">
    <property type="entry name" value="N_methyl"/>
    <property type="match status" value="1"/>
</dbReference>